<dbReference type="SUPFAM" id="SSF47226">
    <property type="entry name" value="Histidine-containing phosphotransfer domain, HPT domain"/>
    <property type="match status" value="1"/>
</dbReference>
<dbReference type="InterPro" id="IPR010808">
    <property type="entry name" value="CheA_P2-bd"/>
</dbReference>
<dbReference type="InterPro" id="IPR036890">
    <property type="entry name" value="HATPase_C_sf"/>
</dbReference>
<dbReference type="InterPro" id="IPR036641">
    <property type="entry name" value="HPT_dom_sf"/>
</dbReference>
<dbReference type="PROSITE" id="PS50109">
    <property type="entry name" value="HIS_KIN"/>
    <property type="match status" value="1"/>
</dbReference>
<evidence type="ECO:0000313" key="18">
    <source>
        <dbReference type="Proteomes" id="UP000824242"/>
    </source>
</evidence>
<keyword evidence="7" id="KW-0547">Nucleotide-binding</keyword>
<evidence type="ECO:0000256" key="1">
    <source>
        <dbReference type="ARBA" id="ARBA00000085"/>
    </source>
</evidence>
<dbReference type="SUPFAM" id="SSF47384">
    <property type="entry name" value="Homodimeric domain of signal transducing histidine kinase"/>
    <property type="match status" value="1"/>
</dbReference>
<keyword evidence="9" id="KW-0067">ATP-binding</keyword>
<dbReference type="GO" id="GO:0000155">
    <property type="term" value="F:phosphorelay sensor kinase activity"/>
    <property type="evidence" value="ECO:0007669"/>
    <property type="project" value="InterPro"/>
</dbReference>
<dbReference type="Gene3D" id="2.30.30.40">
    <property type="entry name" value="SH3 Domains"/>
    <property type="match status" value="1"/>
</dbReference>
<dbReference type="InterPro" id="IPR003594">
    <property type="entry name" value="HATPase_dom"/>
</dbReference>
<evidence type="ECO:0000256" key="9">
    <source>
        <dbReference type="ARBA" id="ARBA00022840"/>
    </source>
</evidence>
<evidence type="ECO:0000256" key="7">
    <source>
        <dbReference type="ARBA" id="ARBA00022741"/>
    </source>
</evidence>
<feature type="domain" description="HPt" evidence="16">
    <location>
        <begin position="1"/>
        <end position="111"/>
    </location>
</feature>
<dbReference type="SMART" id="SM00387">
    <property type="entry name" value="HATPase_c"/>
    <property type="match status" value="1"/>
</dbReference>
<feature type="region of interest" description="Disordered" evidence="13">
    <location>
        <begin position="258"/>
        <end position="313"/>
    </location>
</feature>
<dbReference type="Pfam" id="PF01627">
    <property type="entry name" value="Hpt"/>
    <property type="match status" value="1"/>
</dbReference>
<evidence type="ECO:0000256" key="10">
    <source>
        <dbReference type="ARBA" id="ARBA00023012"/>
    </source>
</evidence>
<dbReference type="GO" id="GO:0005524">
    <property type="term" value="F:ATP binding"/>
    <property type="evidence" value="ECO:0007669"/>
    <property type="project" value="UniProtKB-KW"/>
</dbReference>
<evidence type="ECO:0000256" key="8">
    <source>
        <dbReference type="ARBA" id="ARBA00022777"/>
    </source>
</evidence>
<dbReference type="PROSITE" id="PS50894">
    <property type="entry name" value="HPT"/>
    <property type="match status" value="1"/>
</dbReference>
<dbReference type="InterPro" id="IPR036061">
    <property type="entry name" value="CheW-like_dom_sf"/>
</dbReference>
<dbReference type="CDD" id="cd00088">
    <property type="entry name" value="HPT"/>
    <property type="match status" value="1"/>
</dbReference>
<dbReference type="SMART" id="SM01231">
    <property type="entry name" value="H-kinase_dim"/>
    <property type="match status" value="1"/>
</dbReference>
<gene>
    <name evidence="17" type="ORF">IAB89_07320</name>
</gene>
<dbReference type="FunFam" id="3.30.565.10:FF:000016">
    <property type="entry name" value="Chemotaxis protein CheA, putative"/>
    <property type="match status" value="1"/>
</dbReference>
<feature type="domain" description="Histidine kinase" evidence="14">
    <location>
        <begin position="322"/>
        <end position="563"/>
    </location>
</feature>
<name>A0A9D1APZ7_9FIRM</name>
<keyword evidence="8" id="KW-0418">Kinase</keyword>
<dbReference type="Proteomes" id="UP000824242">
    <property type="component" value="Unassembled WGS sequence"/>
</dbReference>
<evidence type="ECO:0000256" key="11">
    <source>
        <dbReference type="ARBA" id="ARBA00035100"/>
    </source>
</evidence>
<dbReference type="Pfam" id="PF07194">
    <property type="entry name" value="P2"/>
    <property type="match status" value="1"/>
</dbReference>
<reference evidence="17" key="2">
    <citation type="journal article" date="2021" name="PeerJ">
        <title>Extensive microbial diversity within the chicken gut microbiome revealed by metagenomics and culture.</title>
        <authorList>
            <person name="Gilroy R."/>
            <person name="Ravi A."/>
            <person name="Getino M."/>
            <person name="Pursley I."/>
            <person name="Horton D.L."/>
            <person name="Alikhan N.F."/>
            <person name="Baker D."/>
            <person name="Gharbi K."/>
            <person name="Hall N."/>
            <person name="Watson M."/>
            <person name="Adriaenssens E.M."/>
            <person name="Foster-Nyarko E."/>
            <person name="Jarju S."/>
            <person name="Secka A."/>
            <person name="Antonio M."/>
            <person name="Oren A."/>
            <person name="Chaudhuri R.R."/>
            <person name="La Ragione R."/>
            <person name="Hildebrand F."/>
            <person name="Pallen M.J."/>
        </authorList>
    </citation>
    <scope>NUCLEOTIDE SEQUENCE</scope>
    <source>
        <strain evidence="17">ChiSxjej1B13-7958</strain>
    </source>
</reference>
<evidence type="ECO:0000259" key="14">
    <source>
        <dbReference type="PROSITE" id="PS50109"/>
    </source>
</evidence>
<comment type="caution">
    <text evidence="17">The sequence shown here is derived from an EMBL/GenBank/DDBJ whole genome shotgun (WGS) entry which is preliminary data.</text>
</comment>
<dbReference type="SMART" id="SM00073">
    <property type="entry name" value="HPT"/>
    <property type="match status" value="1"/>
</dbReference>
<evidence type="ECO:0000256" key="3">
    <source>
        <dbReference type="ARBA" id="ARBA00021495"/>
    </source>
</evidence>
<evidence type="ECO:0000256" key="12">
    <source>
        <dbReference type="PROSITE-ProRule" id="PRU00110"/>
    </source>
</evidence>
<evidence type="ECO:0000259" key="16">
    <source>
        <dbReference type="PROSITE" id="PS50894"/>
    </source>
</evidence>
<dbReference type="SUPFAM" id="SSF55874">
    <property type="entry name" value="ATPase domain of HSP90 chaperone/DNA topoisomerase II/histidine kinase"/>
    <property type="match status" value="1"/>
</dbReference>
<sequence length="701" mass="76916">MSANNDSLLEAYLFETGSLLEQLDNLVLAAEDKDNFSEDDINTIFRIMHTIKGSSAMMEYNSLMTIAHRVEDLFAIIRDTSIDIVPESHRPELFDLLFQSIDFFRQETEHLENGEPLTDNIDSLLQKINSFIEQIQGGGKDQPAAGEKAPAANAEVPAGPAGVPGYPHLLQVFFDEGCGMENLRAFMLVNEIRAFCQEDDFKFLPEDVQSNPATSAELAENGFLLCFRKQADRDSAIHSVTGSGFVRTYQVIDHAEEPAPAKEPEKPAAPVQQAAPAAPAAPAASAPAAQPAQPAKAAAPAPQQQDSNTRHHKESLISVNLSKLDELAAVVGEIVITESMVTSSPELRGMKLDTFLKSARQLRKLTDELQDVSMSLRMVPVSSTFQKMHRIVRDMCKKLGKEARLTLVGEDTEVDKTIVDSISDPIMHIVRNSMDHGIEDTEDERIAAGKDPVGEIILSARHTGSEVIIEIKDDGRGVDDEAVLRKAINNGIASPDVEYSHREILSFLLAPGFSTNTEVTEYSGRGVGMDVVKRNVEDVGGTVSISSEQGKGMTTTLKIPLTMAIMDGMEVSVGDYIFTIPIHNIRQSFRIEKDALIRDASGGEMFKCMGEFYPVVRMRDLYQMDEGFTNIEDGILMWLESGEQSYCLFVDQLLGEQQVVVKPLPSYLNSFSIKRSGIAGCTILGDGNISIILDVANLYHS</sequence>
<dbReference type="InterPro" id="IPR004358">
    <property type="entry name" value="Sig_transdc_His_kin-like_C"/>
</dbReference>
<comment type="function">
    <text evidence="11">Involved in the transmission of sensory signals from the chemoreceptors to the flagellar motors. CheA is autophosphorylated; it can transfer its phosphate group to either CheB or CheY.</text>
</comment>
<feature type="modified residue" description="Phosphohistidine" evidence="12">
    <location>
        <position position="49"/>
    </location>
</feature>
<feature type="compositionally biased region" description="Low complexity" evidence="13">
    <location>
        <begin position="268"/>
        <end position="305"/>
    </location>
</feature>
<feature type="domain" description="CheW-like" evidence="15">
    <location>
        <begin position="565"/>
        <end position="701"/>
    </location>
</feature>
<accession>A0A9D1APZ7</accession>
<feature type="compositionally biased region" description="Low complexity" evidence="13">
    <location>
        <begin position="143"/>
        <end position="156"/>
    </location>
</feature>
<dbReference type="InterPro" id="IPR002545">
    <property type="entry name" value="CheW-lke_dom"/>
</dbReference>
<comment type="catalytic activity">
    <reaction evidence="1">
        <text>ATP + protein L-histidine = ADP + protein N-phospho-L-histidine.</text>
        <dbReference type="EC" id="2.7.13.3"/>
    </reaction>
</comment>
<feature type="region of interest" description="Disordered" evidence="13">
    <location>
        <begin position="137"/>
        <end position="156"/>
    </location>
</feature>
<dbReference type="PANTHER" id="PTHR43395:SF10">
    <property type="entry name" value="CHEMOTAXIS PROTEIN CHEA"/>
    <property type="match status" value="1"/>
</dbReference>
<evidence type="ECO:0000256" key="5">
    <source>
        <dbReference type="ARBA" id="ARBA00022553"/>
    </source>
</evidence>
<dbReference type="PROSITE" id="PS50851">
    <property type="entry name" value="CHEW"/>
    <property type="match status" value="1"/>
</dbReference>
<dbReference type="PRINTS" id="PR00344">
    <property type="entry name" value="BCTRLSENSOR"/>
</dbReference>
<dbReference type="Gene3D" id="1.20.120.160">
    <property type="entry name" value="HPT domain"/>
    <property type="match status" value="1"/>
</dbReference>
<dbReference type="SUPFAM" id="SSF50341">
    <property type="entry name" value="CheW-like"/>
    <property type="match status" value="1"/>
</dbReference>
<protein>
    <recommendedName>
        <fullName evidence="3">Chemotaxis protein CheA</fullName>
        <ecNumber evidence="2">2.7.13.3</ecNumber>
    </recommendedName>
</protein>
<keyword evidence="6" id="KW-0808">Transferase</keyword>
<organism evidence="17 18">
    <name type="scientific">Candidatus Caccousia avicola</name>
    <dbReference type="NCBI Taxonomy" id="2840721"/>
    <lineage>
        <taxon>Bacteria</taxon>
        <taxon>Bacillati</taxon>
        <taxon>Bacillota</taxon>
        <taxon>Clostridia</taxon>
        <taxon>Eubacteriales</taxon>
        <taxon>Oscillospiraceae</taxon>
        <taxon>Oscillospiraceae incertae sedis</taxon>
        <taxon>Candidatus Caccousia</taxon>
    </lineage>
</organism>
<dbReference type="EC" id="2.7.13.3" evidence="2"/>
<evidence type="ECO:0000256" key="4">
    <source>
        <dbReference type="ARBA" id="ARBA00022500"/>
    </source>
</evidence>
<dbReference type="GO" id="GO:0006935">
    <property type="term" value="P:chemotaxis"/>
    <property type="evidence" value="ECO:0007669"/>
    <property type="project" value="UniProtKB-KW"/>
</dbReference>
<reference evidence="17" key="1">
    <citation type="submission" date="2020-10" db="EMBL/GenBank/DDBJ databases">
        <authorList>
            <person name="Gilroy R."/>
        </authorList>
    </citation>
    <scope>NUCLEOTIDE SEQUENCE</scope>
    <source>
        <strain evidence="17">ChiSxjej1B13-7958</strain>
    </source>
</reference>
<dbReference type="CDD" id="cd16916">
    <property type="entry name" value="HATPase_CheA-like"/>
    <property type="match status" value="1"/>
</dbReference>
<dbReference type="InterPro" id="IPR004105">
    <property type="entry name" value="CheA-like_dim"/>
</dbReference>
<evidence type="ECO:0000256" key="2">
    <source>
        <dbReference type="ARBA" id="ARBA00012438"/>
    </source>
</evidence>
<evidence type="ECO:0000256" key="6">
    <source>
        <dbReference type="ARBA" id="ARBA00022679"/>
    </source>
</evidence>
<dbReference type="Gene3D" id="1.10.287.560">
    <property type="entry name" value="Histidine kinase CheA-like, homodimeric domain"/>
    <property type="match status" value="1"/>
</dbReference>
<keyword evidence="4" id="KW-0145">Chemotaxis</keyword>
<dbReference type="SMART" id="SM00260">
    <property type="entry name" value="CheW"/>
    <property type="match status" value="1"/>
</dbReference>
<evidence type="ECO:0000259" key="15">
    <source>
        <dbReference type="PROSITE" id="PS50851"/>
    </source>
</evidence>
<keyword evidence="10" id="KW-0902">Two-component regulatory system</keyword>
<dbReference type="InterPro" id="IPR051315">
    <property type="entry name" value="Bact_Chemotaxis_CheA"/>
</dbReference>
<keyword evidence="5 12" id="KW-0597">Phosphoprotein</keyword>
<dbReference type="Gene3D" id="3.30.565.10">
    <property type="entry name" value="Histidine kinase-like ATPase, C-terminal domain"/>
    <property type="match status" value="1"/>
</dbReference>
<evidence type="ECO:0000313" key="17">
    <source>
        <dbReference type="EMBL" id="HIR47453.1"/>
    </source>
</evidence>
<dbReference type="AlphaFoldDB" id="A0A9D1APZ7"/>
<proteinExistence type="predicted"/>
<dbReference type="PANTHER" id="PTHR43395">
    <property type="entry name" value="SENSOR HISTIDINE KINASE CHEA"/>
    <property type="match status" value="1"/>
</dbReference>
<dbReference type="InterPro" id="IPR037006">
    <property type="entry name" value="CheA-like_homodim_sf"/>
</dbReference>
<dbReference type="InterPro" id="IPR008207">
    <property type="entry name" value="Sig_transdc_His_kin_Hpt_dom"/>
</dbReference>
<dbReference type="Pfam" id="PF02518">
    <property type="entry name" value="HATPase_c"/>
    <property type="match status" value="1"/>
</dbReference>
<dbReference type="EMBL" id="DVGZ01000076">
    <property type="protein sequence ID" value="HIR47453.1"/>
    <property type="molecule type" value="Genomic_DNA"/>
</dbReference>
<dbReference type="GO" id="GO:0005737">
    <property type="term" value="C:cytoplasm"/>
    <property type="evidence" value="ECO:0007669"/>
    <property type="project" value="InterPro"/>
</dbReference>
<dbReference type="InterPro" id="IPR036097">
    <property type="entry name" value="HisK_dim/P_sf"/>
</dbReference>
<dbReference type="Pfam" id="PF01584">
    <property type="entry name" value="CheW"/>
    <property type="match status" value="1"/>
</dbReference>
<dbReference type="InterPro" id="IPR005467">
    <property type="entry name" value="His_kinase_dom"/>
</dbReference>
<evidence type="ECO:0000256" key="13">
    <source>
        <dbReference type="SAM" id="MobiDB-lite"/>
    </source>
</evidence>
<dbReference type="Pfam" id="PF02895">
    <property type="entry name" value="H-kinase_dim"/>
    <property type="match status" value="1"/>
</dbReference>